<keyword evidence="9 12" id="KW-0812">Transmembrane</keyword>
<dbReference type="GO" id="GO:0022877">
    <property type="term" value="F:protein-N(PI)-phosphohistidine-fructose phosphotransferase system transporter activity"/>
    <property type="evidence" value="ECO:0007669"/>
    <property type="project" value="InterPro"/>
</dbReference>
<dbReference type="Pfam" id="PF02302">
    <property type="entry name" value="PTS_IIB"/>
    <property type="match status" value="1"/>
</dbReference>
<keyword evidence="4" id="KW-1003">Cell membrane</keyword>
<dbReference type="GO" id="GO:0005886">
    <property type="term" value="C:plasma membrane"/>
    <property type="evidence" value="ECO:0007669"/>
    <property type="project" value="UniProtKB-SubCell"/>
</dbReference>
<dbReference type="InterPro" id="IPR003353">
    <property type="entry name" value="PTS_IIB_fruc"/>
</dbReference>
<evidence type="ECO:0000256" key="12">
    <source>
        <dbReference type="SAM" id="Phobius"/>
    </source>
</evidence>
<dbReference type="CDD" id="cd00211">
    <property type="entry name" value="PTS_IIA_fru"/>
    <property type="match status" value="1"/>
</dbReference>
<dbReference type="Pfam" id="PF02378">
    <property type="entry name" value="PTS_EIIC"/>
    <property type="match status" value="1"/>
</dbReference>
<evidence type="ECO:0000256" key="3">
    <source>
        <dbReference type="ARBA" id="ARBA00022448"/>
    </source>
</evidence>
<dbReference type="InterPro" id="IPR002178">
    <property type="entry name" value="PTS_EIIA_type-2_dom"/>
</dbReference>
<dbReference type="AlphaFoldDB" id="A0A0F4LWD7"/>
<feature type="transmembrane region" description="Helical" evidence="12">
    <location>
        <begin position="440"/>
        <end position="467"/>
    </location>
</feature>
<dbReference type="STRING" id="1218492.JG30_09080"/>
<evidence type="ECO:0000259" key="14">
    <source>
        <dbReference type="PROSITE" id="PS51099"/>
    </source>
</evidence>
<evidence type="ECO:0000259" key="15">
    <source>
        <dbReference type="PROSITE" id="PS51104"/>
    </source>
</evidence>
<dbReference type="PATRIC" id="fig|1218492.5.peg.1047"/>
<dbReference type="SUPFAM" id="SSF52794">
    <property type="entry name" value="PTS system IIB component-like"/>
    <property type="match status" value="1"/>
</dbReference>
<dbReference type="InterPro" id="IPR006327">
    <property type="entry name" value="PTS_IIC_fruc"/>
</dbReference>
<dbReference type="PROSITE" id="PS51099">
    <property type="entry name" value="PTS_EIIB_TYPE_2"/>
    <property type="match status" value="1"/>
</dbReference>
<feature type="transmembrane region" description="Helical" evidence="12">
    <location>
        <begin position="401"/>
        <end position="420"/>
    </location>
</feature>
<dbReference type="OrthoDB" id="9782569at2"/>
<evidence type="ECO:0000313" key="17">
    <source>
        <dbReference type="Proteomes" id="UP000033558"/>
    </source>
</evidence>
<dbReference type="EMBL" id="JXJQ01000008">
    <property type="protein sequence ID" value="KJY61856.1"/>
    <property type="molecule type" value="Genomic_DNA"/>
</dbReference>
<dbReference type="NCBIfam" id="TIGR01427">
    <property type="entry name" value="PTS_IIC_fructo"/>
    <property type="match status" value="1"/>
</dbReference>
<dbReference type="PROSITE" id="PS51094">
    <property type="entry name" value="PTS_EIIA_TYPE_2"/>
    <property type="match status" value="1"/>
</dbReference>
<proteinExistence type="predicted"/>
<dbReference type="GO" id="GO:0090563">
    <property type="term" value="F:protein-phosphocysteine-sugar phosphotransferase activity"/>
    <property type="evidence" value="ECO:0007669"/>
    <property type="project" value="TreeGrafter"/>
</dbReference>
<dbReference type="FunFam" id="3.40.50.2300:FF:000014">
    <property type="entry name" value="PTS system fructose-like transporter subunit IIB"/>
    <property type="match status" value="1"/>
</dbReference>
<accession>A0A0F4LWD7</accession>
<evidence type="ECO:0000256" key="8">
    <source>
        <dbReference type="ARBA" id="ARBA00022683"/>
    </source>
</evidence>
<dbReference type="PROSITE" id="PS00372">
    <property type="entry name" value="PTS_EIIA_TYPE_2_HIS"/>
    <property type="match status" value="1"/>
</dbReference>
<dbReference type="RefSeq" id="WP_046316570.1">
    <property type="nucleotide sequence ID" value="NZ_JAMBJK010000001.1"/>
</dbReference>
<evidence type="ECO:0000256" key="9">
    <source>
        <dbReference type="ARBA" id="ARBA00022692"/>
    </source>
</evidence>
<evidence type="ECO:0000313" key="16">
    <source>
        <dbReference type="EMBL" id="KJY61856.1"/>
    </source>
</evidence>
<keyword evidence="10 12" id="KW-1133">Transmembrane helix</keyword>
<dbReference type="PANTHER" id="PTHR30505:SF28">
    <property type="entry name" value="PTS SYSTEM 2-O-ALPHA-MANNOSYL-D-GLYCERATE-SPECIFIC EIIABC COMPONENT"/>
    <property type="match status" value="1"/>
</dbReference>
<evidence type="ECO:0000256" key="6">
    <source>
        <dbReference type="ARBA" id="ARBA00022597"/>
    </source>
</evidence>
<gene>
    <name evidence="16" type="ORF">JG30_09080</name>
</gene>
<feature type="domain" description="PTS EIIC type-2" evidence="15">
    <location>
        <begin position="306"/>
        <end position="647"/>
    </location>
</feature>
<dbReference type="InterPro" id="IPR036095">
    <property type="entry name" value="PTS_EIIB-like_sf"/>
</dbReference>
<dbReference type="GO" id="GO:0005351">
    <property type="term" value="F:carbohydrate:proton symporter activity"/>
    <property type="evidence" value="ECO:0007669"/>
    <property type="project" value="InterPro"/>
</dbReference>
<evidence type="ECO:0000256" key="5">
    <source>
        <dbReference type="ARBA" id="ARBA00022553"/>
    </source>
</evidence>
<dbReference type="Pfam" id="PF00359">
    <property type="entry name" value="PTS_EIIA_2"/>
    <property type="match status" value="1"/>
</dbReference>
<organism evidence="16 17">
    <name type="scientific">Bombilactobacillus mellifer</name>
    <dbReference type="NCBI Taxonomy" id="1218492"/>
    <lineage>
        <taxon>Bacteria</taxon>
        <taxon>Bacillati</taxon>
        <taxon>Bacillota</taxon>
        <taxon>Bacilli</taxon>
        <taxon>Lactobacillales</taxon>
        <taxon>Lactobacillaceae</taxon>
        <taxon>Bombilactobacillus</taxon>
    </lineage>
</organism>
<protein>
    <submittedName>
        <fullName evidence="16">PTS Fru IIABC</fullName>
    </submittedName>
</protein>
<feature type="transmembrane region" description="Helical" evidence="12">
    <location>
        <begin position="479"/>
        <end position="496"/>
    </location>
</feature>
<dbReference type="InterPro" id="IPR050864">
    <property type="entry name" value="Bacterial_PTS_Sugar_Transport"/>
</dbReference>
<keyword evidence="7" id="KW-0808">Transferase</keyword>
<evidence type="ECO:0000256" key="4">
    <source>
        <dbReference type="ARBA" id="ARBA00022475"/>
    </source>
</evidence>
<dbReference type="NCBIfam" id="TIGR00848">
    <property type="entry name" value="fruA"/>
    <property type="match status" value="1"/>
</dbReference>
<evidence type="ECO:0000256" key="10">
    <source>
        <dbReference type="ARBA" id="ARBA00022989"/>
    </source>
</evidence>
<feature type="transmembrane region" description="Helical" evidence="12">
    <location>
        <begin position="346"/>
        <end position="369"/>
    </location>
</feature>
<feature type="transmembrane region" description="Helical" evidence="12">
    <location>
        <begin position="517"/>
        <end position="541"/>
    </location>
</feature>
<dbReference type="InterPro" id="IPR003352">
    <property type="entry name" value="PTS_EIIC"/>
</dbReference>
<feature type="domain" description="PTS EIIA type-2" evidence="13">
    <location>
        <begin position="5"/>
        <end position="149"/>
    </location>
</feature>
<evidence type="ECO:0000256" key="1">
    <source>
        <dbReference type="ARBA" id="ARBA00004429"/>
    </source>
</evidence>
<evidence type="ECO:0000256" key="2">
    <source>
        <dbReference type="ARBA" id="ARBA00004496"/>
    </source>
</evidence>
<feature type="transmembrane region" description="Helical" evidence="12">
    <location>
        <begin position="617"/>
        <end position="637"/>
    </location>
</feature>
<dbReference type="GO" id="GO:0009401">
    <property type="term" value="P:phosphoenolpyruvate-dependent sugar phosphotransferase system"/>
    <property type="evidence" value="ECO:0007669"/>
    <property type="project" value="UniProtKB-KW"/>
</dbReference>
<comment type="subcellular location">
    <subcellularLocation>
        <location evidence="1">Cell inner membrane</location>
        <topology evidence="1">Multi-pass membrane protein</topology>
    </subcellularLocation>
    <subcellularLocation>
        <location evidence="2">Cytoplasm</location>
    </subcellularLocation>
</comment>
<dbReference type="PROSITE" id="PS51104">
    <property type="entry name" value="PTS_EIIC_TYPE_2"/>
    <property type="match status" value="1"/>
</dbReference>
<dbReference type="InterPro" id="IPR016152">
    <property type="entry name" value="PTrfase/Anion_transptr"/>
</dbReference>
<dbReference type="Proteomes" id="UP000033558">
    <property type="component" value="Unassembled WGS sequence"/>
</dbReference>
<keyword evidence="3" id="KW-0813">Transport</keyword>
<keyword evidence="17" id="KW-1185">Reference proteome</keyword>
<dbReference type="InterPro" id="IPR013011">
    <property type="entry name" value="PTS_EIIB_2"/>
</dbReference>
<dbReference type="HOGENOM" id="CLU_013155_1_0_9"/>
<keyword evidence="8" id="KW-0598">Phosphotransferase system</keyword>
<keyword evidence="11 12" id="KW-0472">Membrane</keyword>
<dbReference type="PANTHER" id="PTHR30505">
    <property type="entry name" value="FRUCTOSE-LIKE PERMEASE"/>
    <property type="match status" value="1"/>
</dbReference>
<dbReference type="Gene3D" id="3.40.50.2300">
    <property type="match status" value="1"/>
</dbReference>
<evidence type="ECO:0000256" key="7">
    <source>
        <dbReference type="ARBA" id="ARBA00022679"/>
    </source>
</evidence>
<reference evidence="16 17" key="1">
    <citation type="submission" date="2015-01" db="EMBL/GenBank/DDBJ databases">
        <title>Comparative genomics of the lactic acid bacteria isolated from the honey bee gut.</title>
        <authorList>
            <person name="Ellegaard K.M."/>
            <person name="Tamarit D."/>
            <person name="Javelind E."/>
            <person name="Olofsson T."/>
            <person name="Andersson S.G."/>
            <person name="Vasquez A."/>
        </authorList>
    </citation>
    <scope>NUCLEOTIDE SEQUENCE [LARGE SCALE GENOMIC DNA]</scope>
    <source>
        <strain evidence="16 17">Bin4</strain>
    </source>
</reference>
<name>A0A0F4LWD7_9LACO</name>
<dbReference type="Gene3D" id="3.40.930.10">
    <property type="entry name" value="Mannitol-specific EII, Chain A"/>
    <property type="match status" value="1"/>
</dbReference>
<dbReference type="SUPFAM" id="SSF55804">
    <property type="entry name" value="Phoshotransferase/anion transport protein"/>
    <property type="match status" value="1"/>
</dbReference>
<comment type="caution">
    <text evidence="16">The sequence shown here is derived from an EMBL/GenBank/DDBJ whole genome shotgun (WGS) entry which is preliminary data.</text>
</comment>
<keyword evidence="6" id="KW-0762">Sugar transport</keyword>
<feature type="transmembrane region" description="Helical" evidence="12">
    <location>
        <begin position="578"/>
        <end position="597"/>
    </location>
</feature>
<feature type="transmembrane region" description="Helical" evidence="12">
    <location>
        <begin position="317"/>
        <end position="334"/>
    </location>
</feature>
<dbReference type="InterPro" id="IPR013014">
    <property type="entry name" value="PTS_EIIC_2"/>
</dbReference>
<dbReference type="CDD" id="cd05569">
    <property type="entry name" value="PTS_IIB_fructose"/>
    <property type="match status" value="1"/>
</dbReference>
<feature type="domain" description="PTS EIIB type-2" evidence="14">
    <location>
        <begin position="180"/>
        <end position="275"/>
    </location>
</feature>
<sequence>MDLKELLRQDVMIMDLKATTKEAVIDEMIANYAKHGVIDDVELFKQDVLKREAETSTGIGDGIAMPHARDKAVKKATVMFAKSKAGVDYDALDGQPVYLFFMIAAPEGADTLHLQALAALSALLIDPKLVADLKKAQTPTEVQALFDAAEAKKEAKDQAEAQKKAQAPAENATDSDKKFVVAVCACPNGIAHTYMAEAALKEQAEKMGVDIRVETNGSEGVKNKLTAAEIKRADGVILTADKKVDMPRFDGKPLLNRPVIDGINKAQELIEKVESGKAPIYHADPTESGATNTSDDGEGKSLWNRVYDDLMNGVSHMLPFVVGGGILMALSFLLENMVGAKSTTFLFFNGIGNYAFSFLIPVLAAYIAVSMADLPALMPGFVAGYMASQASASFLHSESPAGFIGGLLGGFIAGWVIILLKKAFAKIPQSLNGMKPMLLYPVFGLLLVGAIMFFIIDPIFAVVNQFITHFLTTMGTGNAVLLGALLAGMMALDMGGPFNKAAYAFAIGTFTATKDGALMAAVMAGGMIPPLAIAFACTVWSKKFTQAEHQAAMSNYILGAAFITEGAIPFAAADPLHVIVSSVIGAAIGGGLTQFWHVNVPAPHGGIFVAPLSNQPWLFLLSVILGALVAGIIYGLWKPASQEVQPAN</sequence>
<keyword evidence="5" id="KW-0597">Phosphoprotein</keyword>
<dbReference type="NCBIfam" id="TIGR00829">
    <property type="entry name" value="FRU"/>
    <property type="match status" value="1"/>
</dbReference>
<evidence type="ECO:0000259" key="13">
    <source>
        <dbReference type="PROSITE" id="PS51094"/>
    </source>
</evidence>
<feature type="transmembrane region" description="Helical" evidence="12">
    <location>
        <begin position="553"/>
        <end position="571"/>
    </location>
</feature>
<dbReference type="InterPro" id="IPR003501">
    <property type="entry name" value="PTS_EIIB_2/3"/>
</dbReference>
<dbReference type="GO" id="GO:0005737">
    <property type="term" value="C:cytoplasm"/>
    <property type="evidence" value="ECO:0007669"/>
    <property type="project" value="UniProtKB-SubCell"/>
</dbReference>
<evidence type="ECO:0000256" key="11">
    <source>
        <dbReference type="ARBA" id="ARBA00023136"/>
    </source>
</evidence>
<dbReference type="FunFam" id="3.40.930.10:FF:000009">
    <property type="entry name" value="PTS system, fructose specific IIABC component"/>
    <property type="match status" value="1"/>
</dbReference>
<dbReference type="InterPro" id="IPR004715">
    <property type="entry name" value="PTS_IIA_fruc"/>
</dbReference>